<dbReference type="GO" id="GO:0008270">
    <property type="term" value="F:zinc ion binding"/>
    <property type="evidence" value="ECO:0007669"/>
    <property type="project" value="InterPro"/>
</dbReference>
<organism evidence="2 3">
    <name type="scientific">Pantoea cypripedii</name>
    <name type="common">Pectobacterium cypripedii</name>
    <name type="synonym">Erwinia cypripedii</name>
    <dbReference type="NCBI Taxonomy" id="55209"/>
    <lineage>
        <taxon>Bacteria</taxon>
        <taxon>Pseudomonadati</taxon>
        <taxon>Pseudomonadota</taxon>
        <taxon>Gammaproteobacteria</taxon>
        <taxon>Enterobacterales</taxon>
        <taxon>Erwiniaceae</taxon>
        <taxon>Pantoea</taxon>
    </lineage>
</organism>
<keyword evidence="3" id="KW-1185">Reference proteome</keyword>
<evidence type="ECO:0000259" key="1">
    <source>
        <dbReference type="SMART" id="SM00507"/>
    </source>
</evidence>
<dbReference type="RefSeq" id="WP_084877627.1">
    <property type="nucleotide sequence ID" value="NZ_JAGGMY010000001.1"/>
</dbReference>
<dbReference type="CDD" id="cd00085">
    <property type="entry name" value="HNHc"/>
    <property type="match status" value="1"/>
</dbReference>
<dbReference type="InterPro" id="IPR002711">
    <property type="entry name" value="HNH"/>
</dbReference>
<accession>A0A1X1EZP5</accession>
<dbReference type="EMBL" id="MLJI01000001">
    <property type="protein sequence ID" value="ORM95384.1"/>
    <property type="molecule type" value="Genomic_DNA"/>
</dbReference>
<proteinExistence type="predicted"/>
<evidence type="ECO:0000313" key="2">
    <source>
        <dbReference type="EMBL" id="ORM95384.1"/>
    </source>
</evidence>
<gene>
    <name evidence="2" type="ORF">HA50_19335</name>
</gene>
<name>A0A1X1EZP5_PANCY</name>
<reference evidence="2 3" key="1">
    <citation type="journal article" date="2017" name="Antonie Van Leeuwenhoek">
        <title>Phylogenomic resolution of the bacterial genus Pantoea and its relationship with Erwinia and Tatumella.</title>
        <authorList>
            <person name="Palmer M."/>
            <person name="Steenkamp E.T."/>
            <person name="Coetzee M.P."/>
            <person name="Chan W.Y."/>
            <person name="van Zyl E."/>
            <person name="De Maayer P."/>
            <person name="Coutinho T.A."/>
            <person name="Blom J."/>
            <person name="Smits T.H."/>
            <person name="Duffy B."/>
            <person name="Venter S.N."/>
        </authorList>
    </citation>
    <scope>NUCLEOTIDE SEQUENCE [LARGE SCALE GENOMIC DNA]</scope>
    <source>
        <strain evidence="2 3">LMG 2657</strain>
    </source>
</reference>
<dbReference type="Proteomes" id="UP000193749">
    <property type="component" value="Unassembled WGS sequence"/>
</dbReference>
<dbReference type="Pfam" id="PF01844">
    <property type="entry name" value="HNH"/>
    <property type="match status" value="1"/>
</dbReference>
<feature type="domain" description="HNH nuclease" evidence="1">
    <location>
        <begin position="19"/>
        <end position="71"/>
    </location>
</feature>
<protein>
    <recommendedName>
        <fullName evidence="1">HNH nuclease domain-containing protein</fullName>
    </recommendedName>
</protein>
<dbReference type="OrthoDB" id="9816185at2"/>
<dbReference type="SMART" id="SM00507">
    <property type="entry name" value="HNHc"/>
    <property type="match status" value="1"/>
</dbReference>
<dbReference type="Gene3D" id="1.10.30.50">
    <property type="match status" value="1"/>
</dbReference>
<dbReference type="STRING" id="55209.HA50_19335"/>
<comment type="caution">
    <text evidence="2">The sequence shown here is derived from an EMBL/GenBank/DDBJ whole genome shotgun (WGS) entry which is preliminary data.</text>
</comment>
<dbReference type="GO" id="GO:0003676">
    <property type="term" value="F:nucleic acid binding"/>
    <property type="evidence" value="ECO:0007669"/>
    <property type="project" value="InterPro"/>
</dbReference>
<dbReference type="AlphaFoldDB" id="A0A1X1EZP5"/>
<evidence type="ECO:0000313" key="3">
    <source>
        <dbReference type="Proteomes" id="UP000193749"/>
    </source>
</evidence>
<dbReference type="GO" id="GO:0004519">
    <property type="term" value="F:endonuclease activity"/>
    <property type="evidence" value="ECO:0007669"/>
    <property type="project" value="InterPro"/>
</dbReference>
<dbReference type="InterPro" id="IPR003615">
    <property type="entry name" value="HNH_nuc"/>
</dbReference>
<sequence>MRPILRPNYTGPVVSDYKSYLDPLIQAYGGYCSYCERADKLDVEHVAPASKNPLLTLSWTNLVLGCPRCNRDFKRSNNQDRSGHVWPDVHNTFTLLHYLPDGRVQPAAGLPPALQAAAQATIDLVCLDDARQPQKPLNLGRKRQHRIALKAKNDFLAGNASVDEIMDQAEVGFWSIWYLVFQQIPAVATALETLLPNTDIHRP</sequence>